<dbReference type="PANTHER" id="PTHR40465:SF1">
    <property type="entry name" value="DUF6534 DOMAIN-CONTAINING PROTEIN"/>
    <property type="match status" value="1"/>
</dbReference>
<evidence type="ECO:0000313" key="3">
    <source>
        <dbReference type="Proteomes" id="UP000620124"/>
    </source>
</evidence>
<keyword evidence="1" id="KW-1133">Transmembrane helix</keyword>
<dbReference type="Proteomes" id="UP000620124">
    <property type="component" value="Unassembled WGS sequence"/>
</dbReference>
<feature type="transmembrane region" description="Helical" evidence="1">
    <location>
        <begin position="165"/>
        <end position="189"/>
    </location>
</feature>
<protein>
    <submittedName>
        <fullName evidence="2">O-methylsterigmatocystin oxidoreductase</fullName>
    </submittedName>
</protein>
<dbReference type="PANTHER" id="PTHR40465">
    <property type="entry name" value="CHROMOSOME 1, WHOLE GENOME SHOTGUN SEQUENCE"/>
    <property type="match status" value="1"/>
</dbReference>
<dbReference type="OrthoDB" id="2949637at2759"/>
<sequence length="627" mass="70962">MQITGVGCRVLGSHQLSARKRYITNAHGVSRWLLPRFSISACLSGRSLAMSGLDSTLGTIELGAIFSTLLFGIISVQAFDYYRDYPNDSRTLKAMVGLIWLLELGHMILVWHATYCLTITFFGNKESINSPPRTLYLTQVFSSLVTLIVRFFFANRIRVFSTRWFFAAVCWILSVLDLVANFSVMAIFYRHGVVRGGGLPDHDSFVLLAVEYSAEWSRKDKEGCRYAYYLVYRIHGHQEWGGASGTHSGMFIFPPFCPYMNMTETQFLTRDDCGFQFFHLLARLKWSNSIMGYLLSDSIGLNEVYSNSMLVSLNGRHRIAPPNSASFHEVQFNSGATAPSTAVRTRNMVIQMSRVTEIRIENGRLSTSGGKVQQQRNVNDHELKGQWESSGSEAALKSLLPYHHVDCGRHCNVNPELLERTLAHLSMRDLLVTAPLVSKTWQAITLTPTLQRALFFQPDPTSTTRIPNPLLVEMFPPLFAVVEDPNRWSWPDAETIMSMPWAKASDAFKRPEASWRRMFVVQPPPQKMVVTETCHGQLGDRERRGVINDLSLRMGILYDLVLPFINRVASSFCIRWHEGIEFKDGDLTVAVIYTQQCCVNFTDEIGEQFGGNSVESVEIEFGGWTRM</sequence>
<organism evidence="2 3">
    <name type="scientific">Mycena venus</name>
    <dbReference type="NCBI Taxonomy" id="2733690"/>
    <lineage>
        <taxon>Eukaryota</taxon>
        <taxon>Fungi</taxon>
        <taxon>Dikarya</taxon>
        <taxon>Basidiomycota</taxon>
        <taxon>Agaricomycotina</taxon>
        <taxon>Agaricomycetes</taxon>
        <taxon>Agaricomycetidae</taxon>
        <taxon>Agaricales</taxon>
        <taxon>Marasmiineae</taxon>
        <taxon>Mycenaceae</taxon>
        <taxon>Mycena</taxon>
    </lineage>
</organism>
<keyword evidence="3" id="KW-1185">Reference proteome</keyword>
<accession>A0A8H6YNZ8</accession>
<evidence type="ECO:0000256" key="1">
    <source>
        <dbReference type="SAM" id="Phobius"/>
    </source>
</evidence>
<dbReference type="SUPFAM" id="SSF81383">
    <property type="entry name" value="F-box domain"/>
    <property type="match status" value="1"/>
</dbReference>
<evidence type="ECO:0000313" key="2">
    <source>
        <dbReference type="EMBL" id="KAF7364623.1"/>
    </source>
</evidence>
<reference evidence="2" key="1">
    <citation type="submission" date="2020-05" db="EMBL/GenBank/DDBJ databases">
        <title>Mycena genomes resolve the evolution of fungal bioluminescence.</title>
        <authorList>
            <person name="Tsai I.J."/>
        </authorList>
    </citation>
    <scope>NUCLEOTIDE SEQUENCE</scope>
    <source>
        <strain evidence="2">CCC161011</strain>
    </source>
</reference>
<dbReference type="InterPro" id="IPR036047">
    <property type="entry name" value="F-box-like_dom_sf"/>
</dbReference>
<name>A0A8H6YNZ8_9AGAR</name>
<feature type="transmembrane region" description="Helical" evidence="1">
    <location>
        <begin position="134"/>
        <end position="153"/>
    </location>
</feature>
<proteinExistence type="predicted"/>
<dbReference type="AlphaFoldDB" id="A0A8H6YNZ8"/>
<gene>
    <name evidence="2" type="ORF">MVEN_00331600</name>
</gene>
<dbReference type="EMBL" id="JACAZI010000003">
    <property type="protein sequence ID" value="KAF7364623.1"/>
    <property type="molecule type" value="Genomic_DNA"/>
</dbReference>
<comment type="caution">
    <text evidence="2">The sequence shown here is derived from an EMBL/GenBank/DDBJ whole genome shotgun (WGS) entry which is preliminary data.</text>
</comment>
<keyword evidence="1" id="KW-0812">Transmembrane</keyword>
<feature type="transmembrane region" description="Helical" evidence="1">
    <location>
        <begin position="94"/>
        <end position="114"/>
    </location>
</feature>
<keyword evidence="1" id="KW-0472">Membrane</keyword>
<feature type="transmembrane region" description="Helical" evidence="1">
    <location>
        <begin position="62"/>
        <end position="82"/>
    </location>
</feature>